<dbReference type="InterPro" id="IPR054222">
    <property type="entry name" value="DUF6942"/>
</dbReference>
<organism evidence="1 2">
    <name type="scientific">Shewanella vesiculosa</name>
    <dbReference type="NCBI Taxonomy" id="518738"/>
    <lineage>
        <taxon>Bacteria</taxon>
        <taxon>Pseudomonadati</taxon>
        <taxon>Pseudomonadota</taxon>
        <taxon>Gammaproteobacteria</taxon>
        <taxon>Alteromonadales</taxon>
        <taxon>Shewanellaceae</taxon>
        <taxon>Shewanella</taxon>
    </lineage>
</organism>
<dbReference type="Pfam" id="PF22098">
    <property type="entry name" value="DUF6942"/>
    <property type="match status" value="1"/>
</dbReference>
<dbReference type="RefSeq" id="WP_347690862.1">
    <property type="nucleotide sequence ID" value="NZ_JBDPZN010000011.1"/>
</dbReference>
<name>A0ABV0FXK7_9GAMM</name>
<gene>
    <name evidence="1" type="ORF">ABHN84_18860</name>
</gene>
<protein>
    <submittedName>
        <fullName evidence="1">Uncharacterized protein</fullName>
    </submittedName>
</protein>
<evidence type="ECO:0000313" key="1">
    <source>
        <dbReference type="EMBL" id="MEO3684337.1"/>
    </source>
</evidence>
<accession>A0ABV0FXK7</accession>
<dbReference type="Proteomes" id="UP001477278">
    <property type="component" value="Unassembled WGS sequence"/>
</dbReference>
<keyword evidence="2" id="KW-1185">Reference proteome</keyword>
<reference evidence="1 2" key="1">
    <citation type="submission" date="2024-05" db="EMBL/GenBank/DDBJ databases">
        <title>Genome sequencing of Marine Estuary Bacteria, Shewanella vesiculosa and S. baltica, and Pseudomonas syringae.</title>
        <authorList>
            <person name="Gurung A."/>
            <person name="Maclea K.S."/>
        </authorList>
    </citation>
    <scope>NUCLEOTIDE SEQUENCE [LARGE SCALE GENOMIC DNA]</scope>
    <source>
        <strain evidence="1 2">1A</strain>
    </source>
</reference>
<comment type="caution">
    <text evidence="1">The sequence shown here is derived from an EMBL/GenBank/DDBJ whole genome shotgun (WGS) entry which is preliminary data.</text>
</comment>
<sequence length="188" mass="21941">MSSDCFSHVWGPMNPDIIFYLPTPPALPAHWCAYDANAITQLVDLNGNHWRKIVTIMAKICCLEPDINIEKGIHWKLIRDQLFSQPNDNQTKDKHRDPARRLRCQLRIVNPNIDENKNQAFSSQCWHILCGKEVQHRMGILDASQYIALDQQQKILHQQTVLLTPYLDYRQYSNALIELTRQQMPSHQ</sequence>
<dbReference type="EMBL" id="JBDPZN010000011">
    <property type="protein sequence ID" value="MEO3684337.1"/>
    <property type="molecule type" value="Genomic_DNA"/>
</dbReference>
<proteinExistence type="predicted"/>
<evidence type="ECO:0000313" key="2">
    <source>
        <dbReference type="Proteomes" id="UP001477278"/>
    </source>
</evidence>